<dbReference type="EMBL" id="NHYE01001016">
    <property type="protein sequence ID" value="PPR00278.1"/>
    <property type="molecule type" value="Genomic_DNA"/>
</dbReference>
<evidence type="ECO:0000313" key="3">
    <source>
        <dbReference type="Proteomes" id="UP000284706"/>
    </source>
</evidence>
<feature type="transmembrane region" description="Helical" evidence="1">
    <location>
        <begin position="157"/>
        <end position="178"/>
    </location>
</feature>
<organism evidence="2 3">
    <name type="scientific">Gymnopilus dilepis</name>
    <dbReference type="NCBI Taxonomy" id="231916"/>
    <lineage>
        <taxon>Eukaryota</taxon>
        <taxon>Fungi</taxon>
        <taxon>Dikarya</taxon>
        <taxon>Basidiomycota</taxon>
        <taxon>Agaricomycotina</taxon>
        <taxon>Agaricomycetes</taxon>
        <taxon>Agaricomycetidae</taxon>
        <taxon>Agaricales</taxon>
        <taxon>Agaricineae</taxon>
        <taxon>Hymenogastraceae</taxon>
        <taxon>Gymnopilus</taxon>
    </lineage>
</organism>
<evidence type="ECO:0000256" key="1">
    <source>
        <dbReference type="SAM" id="Phobius"/>
    </source>
</evidence>
<sequence>MALIIPTLRRMLATLKQAEAKEVREWSFIASGLLSFAACWTVAGLIIAWLHKVPPTDVHVVYQALFPVVSLTLAMIIATTTAVAIIVVTLRNATGGWSTFMMWAAPIVNIWCFFFFAPSTSWHPGSGLASCGACWILAGVVIAWVKKVPPVDKHAVNKALLPSVSLSLALVIATVLAICIL</sequence>
<reference evidence="2 3" key="1">
    <citation type="journal article" date="2018" name="Evol. Lett.">
        <title>Horizontal gene cluster transfer increased hallucinogenic mushroom diversity.</title>
        <authorList>
            <person name="Reynolds H.T."/>
            <person name="Vijayakumar V."/>
            <person name="Gluck-Thaler E."/>
            <person name="Korotkin H.B."/>
            <person name="Matheny P.B."/>
            <person name="Slot J.C."/>
        </authorList>
    </citation>
    <scope>NUCLEOTIDE SEQUENCE [LARGE SCALE GENOMIC DNA]</scope>
    <source>
        <strain evidence="2 3">SRW20</strain>
    </source>
</reference>
<gene>
    <name evidence="2" type="ORF">CVT26_009030</name>
</gene>
<keyword evidence="1" id="KW-0812">Transmembrane</keyword>
<keyword evidence="1" id="KW-1133">Transmembrane helix</keyword>
<dbReference type="OrthoDB" id="3121840at2759"/>
<accession>A0A409YB99</accession>
<keyword evidence="3" id="KW-1185">Reference proteome</keyword>
<dbReference type="InParanoid" id="A0A409YB99"/>
<feature type="transmembrane region" description="Helical" evidence="1">
    <location>
        <begin position="100"/>
        <end position="119"/>
    </location>
</feature>
<proteinExistence type="predicted"/>
<dbReference type="AlphaFoldDB" id="A0A409YB99"/>
<feature type="transmembrane region" description="Helical" evidence="1">
    <location>
        <begin position="125"/>
        <end position="145"/>
    </location>
</feature>
<keyword evidence="1" id="KW-0472">Membrane</keyword>
<evidence type="ECO:0000313" key="2">
    <source>
        <dbReference type="EMBL" id="PPR00278.1"/>
    </source>
</evidence>
<comment type="caution">
    <text evidence="2">The sequence shown here is derived from an EMBL/GenBank/DDBJ whole genome shotgun (WGS) entry which is preliminary data.</text>
</comment>
<feature type="transmembrane region" description="Helical" evidence="1">
    <location>
        <begin position="26"/>
        <end position="50"/>
    </location>
</feature>
<protein>
    <submittedName>
        <fullName evidence="2">Uncharacterized protein</fullName>
    </submittedName>
</protein>
<feature type="transmembrane region" description="Helical" evidence="1">
    <location>
        <begin position="62"/>
        <end position="88"/>
    </location>
</feature>
<dbReference type="Proteomes" id="UP000284706">
    <property type="component" value="Unassembled WGS sequence"/>
</dbReference>
<name>A0A409YB99_9AGAR</name>